<evidence type="ECO:0000259" key="3">
    <source>
        <dbReference type="PROSITE" id="PS51123"/>
    </source>
</evidence>
<accession>U3C672</accession>
<organism evidence="4 5">
    <name type="scientific">Vibrio azureus NBRC 104587</name>
    <dbReference type="NCBI Taxonomy" id="1219077"/>
    <lineage>
        <taxon>Bacteria</taxon>
        <taxon>Pseudomonadati</taxon>
        <taxon>Pseudomonadota</taxon>
        <taxon>Gammaproteobacteria</taxon>
        <taxon>Vibrionales</taxon>
        <taxon>Vibrionaceae</taxon>
        <taxon>Vibrio</taxon>
    </lineage>
</organism>
<dbReference type="InterPro" id="IPR006665">
    <property type="entry name" value="OmpA-like"/>
</dbReference>
<dbReference type="InterPro" id="IPR036737">
    <property type="entry name" value="OmpA-like_sf"/>
</dbReference>
<dbReference type="AlphaFoldDB" id="U3C672"/>
<dbReference type="Gene3D" id="3.40.190.10">
    <property type="entry name" value="Periplasmic binding protein-like II"/>
    <property type="match status" value="2"/>
</dbReference>
<dbReference type="OrthoDB" id="9815602at2"/>
<dbReference type="SUPFAM" id="SSF103088">
    <property type="entry name" value="OmpA-like"/>
    <property type="match status" value="1"/>
</dbReference>
<dbReference type="STRING" id="1219077.VAZ01S_055_00100"/>
<sequence>MKKSFLACLLTMPLMAQAVTYVNVKPIEARKLPSPRNLVSGPYKLPLITWGGDIATIAANGTDDITQKGSLFGKSGLAYKLYREDIFQKQLEQYISGKTPFLRGSMSMINMAASAVKGDNNLTPVVFYQLTWSSGGDALVVKNNIKRASDLCKKTIAINMDGPHLNYAYRILNDAGCKISQNTFVWTKDLSGTDETPLEALRQSNVDAAFMIIPDALAATSGGGVGDGSEDSIRGTSILLSTKTANRVIADVYAVRNDYYQSNKAEIEKLALGLAKSQENLASMKASSSEYTKLMRTSAELLLDTPEASEDAAGLLQDATAVGIDGNISFFNDANNFRNFDQVVTESANAIKQLGMVKTTGTVLKADLNYGMLANGVTTRTSNKNAFNSNQVAKVVERKQKMGNLDDSTVFEFEIFFKPNQNDFNESLYQDQFKRVTQLAQTYAGAVITVEGHSDPMGYLRKKKSGEGIFILNQVKQSAKNLSMTRAQQVRDSIVKYGSTNNISLDQSQFSVIGHGISNPKTGICGSDPCAPKTEQEWLSNMRVVFRILQIEAEESAFLPL</sequence>
<dbReference type="RefSeq" id="WP_021710630.1">
    <property type="nucleotide sequence ID" value="NZ_BAOB01000611.1"/>
</dbReference>
<dbReference type="Gene3D" id="3.30.1330.60">
    <property type="entry name" value="OmpA-like domain"/>
    <property type="match status" value="1"/>
</dbReference>
<comment type="caution">
    <text evidence="4">The sequence shown here is derived from an EMBL/GenBank/DDBJ whole genome shotgun (WGS) entry which is preliminary data.</text>
</comment>
<proteinExistence type="predicted"/>
<dbReference type="Proteomes" id="UP000016567">
    <property type="component" value="Unassembled WGS sequence"/>
</dbReference>
<dbReference type="SUPFAM" id="SSF53850">
    <property type="entry name" value="Periplasmic binding protein-like II"/>
    <property type="match status" value="1"/>
</dbReference>
<feature type="domain" description="OmpA-like" evidence="3">
    <location>
        <begin position="404"/>
        <end position="552"/>
    </location>
</feature>
<keyword evidence="1" id="KW-0472">Membrane</keyword>
<dbReference type="EMBL" id="BATL01000055">
    <property type="protein sequence ID" value="GAD76884.1"/>
    <property type="molecule type" value="Genomic_DNA"/>
</dbReference>
<dbReference type="GO" id="GO:0016020">
    <property type="term" value="C:membrane"/>
    <property type="evidence" value="ECO:0007669"/>
    <property type="project" value="UniProtKB-UniRule"/>
</dbReference>
<name>U3C672_9VIBR</name>
<evidence type="ECO:0000313" key="5">
    <source>
        <dbReference type="Proteomes" id="UP000016567"/>
    </source>
</evidence>
<evidence type="ECO:0000313" key="4">
    <source>
        <dbReference type="EMBL" id="GAD76884.1"/>
    </source>
</evidence>
<dbReference type="PROSITE" id="PS51123">
    <property type="entry name" value="OMPA_2"/>
    <property type="match status" value="1"/>
</dbReference>
<keyword evidence="2" id="KW-0732">Signal</keyword>
<feature type="signal peptide" evidence="2">
    <location>
        <begin position="1"/>
        <end position="18"/>
    </location>
</feature>
<evidence type="ECO:0000256" key="1">
    <source>
        <dbReference type="PROSITE-ProRule" id="PRU00473"/>
    </source>
</evidence>
<protein>
    <recommendedName>
        <fullName evidence="3">OmpA-like domain-containing protein</fullName>
    </recommendedName>
</protein>
<reference evidence="4 5" key="1">
    <citation type="submission" date="2013-09" db="EMBL/GenBank/DDBJ databases">
        <title>Whole genome shotgun sequence of Vibrio azureus NBRC 104587.</title>
        <authorList>
            <person name="Isaki S."/>
            <person name="Hosoyama A."/>
            <person name="Numata M."/>
            <person name="Hashimoto M."/>
            <person name="Hosoyama Y."/>
            <person name="Tsuchikane K."/>
            <person name="Noguchi M."/>
            <person name="Hirakata S."/>
            <person name="Ichikawa N."/>
            <person name="Ohji S."/>
            <person name="Yamazoe A."/>
            <person name="Fujita N."/>
        </authorList>
    </citation>
    <scope>NUCLEOTIDE SEQUENCE [LARGE SCALE GENOMIC DNA]</scope>
    <source>
        <strain evidence="4 5">NBRC 104587</strain>
    </source>
</reference>
<keyword evidence="5" id="KW-1185">Reference proteome</keyword>
<dbReference type="eggNOG" id="COG0715">
    <property type="taxonomic scope" value="Bacteria"/>
</dbReference>
<feature type="chain" id="PRO_5004640855" description="OmpA-like domain-containing protein" evidence="2">
    <location>
        <begin position="19"/>
        <end position="561"/>
    </location>
</feature>
<gene>
    <name evidence="4" type="ORF">VAZ01S_055_00100</name>
</gene>
<evidence type="ECO:0000256" key="2">
    <source>
        <dbReference type="SAM" id="SignalP"/>
    </source>
</evidence>